<evidence type="ECO:0000259" key="3">
    <source>
        <dbReference type="Pfam" id="PF04002"/>
    </source>
</evidence>
<dbReference type="KEGG" id="acek:FLP30_12590"/>
<keyword evidence="1" id="KW-0378">Hydrolase</keyword>
<reference evidence="4 5" key="1">
    <citation type="submission" date="2019-09" db="EMBL/GenBank/DDBJ databases">
        <title>Genome sequencing of strain KACC 21233.</title>
        <authorList>
            <person name="Heo J."/>
            <person name="Kim S.-J."/>
            <person name="Kim J.-S."/>
            <person name="Hong S.-B."/>
            <person name="Kwon S.-W."/>
        </authorList>
    </citation>
    <scope>NUCLEOTIDE SEQUENCE [LARGE SCALE GENOMIC DNA]</scope>
    <source>
        <strain evidence="4 5">KACC 21233</strain>
    </source>
</reference>
<evidence type="ECO:0000256" key="2">
    <source>
        <dbReference type="SAM" id="MobiDB-lite"/>
    </source>
</evidence>
<gene>
    <name evidence="4" type="ORF">FLP30_12590</name>
</gene>
<organism evidence="4 5">
    <name type="scientific">Acetobacter vaccinii</name>
    <dbReference type="NCBI Taxonomy" id="2592655"/>
    <lineage>
        <taxon>Bacteria</taxon>
        <taxon>Pseudomonadati</taxon>
        <taxon>Pseudomonadota</taxon>
        <taxon>Alphaproteobacteria</taxon>
        <taxon>Acetobacterales</taxon>
        <taxon>Acetobacteraceae</taxon>
        <taxon>Acetobacter</taxon>
    </lineage>
</organism>
<name>A0A5C1YR05_9PROT</name>
<dbReference type="GO" id="GO:0008237">
    <property type="term" value="F:metallopeptidase activity"/>
    <property type="evidence" value="ECO:0007669"/>
    <property type="project" value="UniProtKB-KW"/>
</dbReference>
<sequence length="254" mass="26736">MEQGPPKERSEVRGKAVPPSGAGRPVFASTGPRGHRQRMRRRVLDNGTSGLADYEVLEMLLFAGVPRRDTKPLAKALINQFGSLSAVLGASADQLRAAGANAASARLFGVVATIARNSTQGAEPERTALENWDSIVRYCTARHGDVVGSHLRVLFLNSQNHLLADDALSEPEVGASLEQSVTEIIRRALVHQACAVVTVRLGCGGKGVDAMMAHDKAFATGVAEAAPLLALDAYGHLVIGQGGWRSFTHDGAGG</sequence>
<evidence type="ECO:0000256" key="1">
    <source>
        <dbReference type="ARBA" id="ARBA00023049"/>
    </source>
</evidence>
<dbReference type="Proteomes" id="UP000324536">
    <property type="component" value="Chromosome"/>
</dbReference>
<feature type="compositionally biased region" description="Basic and acidic residues" evidence="2">
    <location>
        <begin position="1"/>
        <end position="14"/>
    </location>
</feature>
<accession>A0A5C1YR05</accession>
<feature type="region of interest" description="Disordered" evidence="2">
    <location>
        <begin position="1"/>
        <end position="41"/>
    </location>
</feature>
<evidence type="ECO:0000313" key="5">
    <source>
        <dbReference type="Proteomes" id="UP000324536"/>
    </source>
</evidence>
<dbReference type="OrthoDB" id="9804482at2"/>
<dbReference type="Pfam" id="PF04002">
    <property type="entry name" value="RadC"/>
    <property type="match status" value="1"/>
</dbReference>
<dbReference type="AlphaFoldDB" id="A0A5C1YR05"/>
<dbReference type="PANTHER" id="PTHR30471:SF3">
    <property type="entry name" value="UPF0758 PROTEIN YEES-RELATED"/>
    <property type="match status" value="1"/>
</dbReference>
<proteinExistence type="predicted"/>
<keyword evidence="5" id="KW-1185">Reference proteome</keyword>
<keyword evidence="1" id="KW-0482">Metalloprotease</keyword>
<dbReference type="InterPro" id="IPR025657">
    <property type="entry name" value="RadC_JAB"/>
</dbReference>
<keyword evidence="1" id="KW-0645">Protease</keyword>
<dbReference type="Gene3D" id="3.40.140.10">
    <property type="entry name" value="Cytidine Deaminase, domain 2"/>
    <property type="match status" value="1"/>
</dbReference>
<evidence type="ECO:0000313" key="4">
    <source>
        <dbReference type="EMBL" id="QEO18451.1"/>
    </source>
</evidence>
<dbReference type="PANTHER" id="PTHR30471">
    <property type="entry name" value="DNA REPAIR PROTEIN RADC"/>
    <property type="match status" value="1"/>
</dbReference>
<protein>
    <submittedName>
        <fullName evidence="4">DNA repair protein RadC</fullName>
    </submittedName>
</protein>
<dbReference type="EMBL" id="CP043506">
    <property type="protein sequence ID" value="QEO18451.1"/>
    <property type="molecule type" value="Genomic_DNA"/>
</dbReference>
<feature type="domain" description="RadC-like JAB" evidence="3">
    <location>
        <begin position="130"/>
        <end position="250"/>
    </location>
</feature>
<dbReference type="InterPro" id="IPR001405">
    <property type="entry name" value="UPF0758"/>
</dbReference>